<gene>
    <name evidence="1" type="ORF">SU60_11945</name>
</gene>
<dbReference type="Pfam" id="PF07356">
    <property type="entry name" value="DUF1481"/>
    <property type="match status" value="1"/>
</dbReference>
<reference evidence="1 2" key="1">
    <citation type="submission" date="2015-01" db="EMBL/GenBank/DDBJ databases">
        <title>Draft genome of Vibrio mytili type strain CAIM 528.</title>
        <authorList>
            <person name="Gonzalez-Castillo A."/>
            <person name="Gomez-Gil B."/>
            <person name="Enciso-Ibarra J."/>
        </authorList>
    </citation>
    <scope>NUCLEOTIDE SEQUENCE [LARGE SCALE GENOMIC DNA]</scope>
    <source>
        <strain evidence="1 2">CAIM 528</strain>
    </source>
</reference>
<dbReference type="RefSeq" id="WP_041155701.1">
    <property type="nucleotide sequence ID" value="NZ_CBCRVP010000038.1"/>
</dbReference>
<evidence type="ECO:0000313" key="2">
    <source>
        <dbReference type="Proteomes" id="UP000031977"/>
    </source>
</evidence>
<dbReference type="InterPro" id="IPR010858">
    <property type="entry name" value="DUF1481"/>
</dbReference>
<sequence length="233" mass="26635">MKKHLLTSILFSSLSLFGCSSVETQNLEPLTHFSGGNSAGDTSSLYWTTERFNRAISAADHVSMGAQGRYESDYRWEQGELRELIRKGEQADFHQDTLVPFQVHIRFNKDGDAVYQQYRVNNKVLPLQREQLEKYKSEANHVIALSKEQSRNGQHLIQGHWDGDVFETCSGDKLERLEVSQALPKVVIDRLSSIESYLAFIGKESRNQATVDELLLLHDENFDCLPRPKFISE</sequence>
<dbReference type="InterPro" id="IPR016872">
    <property type="entry name" value="UCP028160"/>
</dbReference>
<dbReference type="OrthoDB" id="5915262at2"/>
<dbReference type="GO" id="GO:0016853">
    <property type="term" value="F:isomerase activity"/>
    <property type="evidence" value="ECO:0007669"/>
    <property type="project" value="UniProtKB-KW"/>
</dbReference>
<dbReference type="EMBL" id="JXOK01000045">
    <property type="protein sequence ID" value="KIN10696.1"/>
    <property type="molecule type" value="Genomic_DNA"/>
</dbReference>
<name>A0A0C3HRB9_9VIBR</name>
<comment type="caution">
    <text evidence="1">The sequence shown here is derived from an EMBL/GenBank/DDBJ whole genome shotgun (WGS) entry which is preliminary data.</text>
</comment>
<organism evidence="1 2">
    <name type="scientific">Vibrio mytili</name>
    <dbReference type="NCBI Taxonomy" id="50718"/>
    <lineage>
        <taxon>Bacteria</taxon>
        <taxon>Pseudomonadati</taxon>
        <taxon>Pseudomonadota</taxon>
        <taxon>Gammaproteobacteria</taxon>
        <taxon>Vibrionales</taxon>
        <taxon>Vibrionaceae</taxon>
        <taxon>Vibrio</taxon>
    </lineage>
</organism>
<accession>A0A0C3HRB9</accession>
<dbReference type="PROSITE" id="PS51257">
    <property type="entry name" value="PROKAR_LIPOPROTEIN"/>
    <property type="match status" value="1"/>
</dbReference>
<dbReference type="PIRSF" id="PIRSF028160">
    <property type="entry name" value="UCP028160"/>
    <property type="match status" value="1"/>
</dbReference>
<dbReference type="Proteomes" id="UP000031977">
    <property type="component" value="Unassembled WGS sequence"/>
</dbReference>
<protein>
    <submittedName>
        <fullName evidence="1">Peptidylprolyl isomerase</fullName>
    </submittedName>
</protein>
<dbReference type="AlphaFoldDB" id="A0A0C3HRB9"/>
<proteinExistence type="predicted"/>
<keyword evidence="1" id="KW-0413">Isomerase</keyword>
<evidence type="ECO:0000313" key="1">
    <source>
        <dbReference type="EMBL" id="KIN10696.1"/>
    </source>
</evidence>
<keyword evidence="2" id="KW-1185">Reference proteome</keyword>